<feature type="domain" description="Mammalian cell entry C-terminal" evidence="2">
    <location>
        <begin position="122"/>
        <end position="286"/>
    </location>
</feature>
<dbReference type="Pfam" id="PF02470">
    <property type="entry name" value="MlaD"/>
    <property type="match status" value="1"/>
</dbReference>
<dbReference type="InterPro" id="IPR024516">
    <property type="entry name" value="Mce_C"/>
</dbReference>
<reference evidence="3 4" key="1">
    <citation type="journal article" date="2019" name="Int. J. Syst. Evol. Microbiol.">
        <title>The Global Catalogue of Microorganisms (GCM) 10K type strain sequencing project: providing services to taxonomists for standard genome sequencing and annotation.</title>
        <authorList>
            <consortium name="The Broad Institute Genomics Platform"/>
            <consortium name="The Broad Institute Genome Sequencing Center for Infectious Disease"/>
            <person name="Wu L."/>
            <person name="Ma J."/>
        </authorList>
    </citation>
    <scope>NUCLEOTIDE SEQUENCE [LARGE SCALE GENOMIC DNA]</scope>
    <source>
        <strain evidence="3 4">JCM 15749</strain>
    </source>
</reference>
<evidence type="ECO:0000313" key="4">
    <source>
        <dbReference type="Proteomes" id="UP001501480"/>
    </source>
</evidence>
<organism evidence="3 4">
    <name type="scientific">Aeromicrobium halocynthiae</name>
    <dbReference type="NCBI Taxonomy" id="560557"/>
    <lineage>
        <taxon>Bacteria</taxon>
        <taxon>Bacillati</taxon>
        <taxon>Actinomycetota</taxon>
        <taxon>Actinomycetes</taxon>
        <taxon>Propionibacteriales</taxon>
        <taxon>Nocardioidaceae</taxon>
        <taxon>Aeromicrobium</taxon>
    </lineage>
</organism>
<gene>
    <name evidence="3" type="ORF">GCM10009821_12580</name>
</gene>
<protein>
    <recommendedName>
        <fullName evidence="5">MCE family protein</fullName>
    </recommendedName>
</protein>
<comment type="caution">
    <text evidence="3">The sequence shown here is derived from an EMBL/GenBank/DDBJ whole genome shotgun (WGS) entry which is preliminary data.</text>
</comment>
<dbReference type="EMBL" id="BAAAPY010000003">
    <property type="protein sequence ID" value="GAA2075087.1"/>
    <property type="molecule type" value="Genomic_DNA"/>
</dbReference>
<evidence type="ECO:0000259" key="2">
    <source>
        <dbReference type="Pfam" id="PF11887"/>
    </source>
</evidence>
<dbReference type="InterPro" id="IPR052336">
    <property type="entry name" value="MlaD_Phospholipid_Transporter"/>
</dbReference>
<feature type="domain" description="Mce/MlaD" evidence="1">
    <location>
        <begin position="41"/>
        <end position="114"/>
    </location>
</feature>
<dbReference type="NCBIfam" id="TIGR00996">
    <property type="entry name" value="Mtu_fam_mce"/>
    <property type="match status" value="1"/>
</dbReference>
<accession>A0ABN2VW42</accession>
<dbReference type="PANTHER" id="PTHR33371:SF16">
    <property type="entry name" value="MCE-FAMILY PROTEIN MCE3F"/>
    <property type="match status" value="1"/>
</dbReference>
<dbReference type="Proteomes" id="UP001501480">
    <property type="component" value="Unassembled WGS sequence"/>
</dbReference>
<name>A0ABN2VW42_9ACTN</name>
<evidence type="ECO:0008006" key="5">
    <source>
        <dbReference type="Google" id="ProtNLM"/>
    </source>
</evidence>
<dbReference type="InterPro" id="IPR003399">
    <property type="entry name" value="Mce/MlaD"/>
</dbReference>
<sequence>MITRFTKIQLVIFAVITVLGTAFVGGRYAEVDRIFVDRSFPVTAQFEDSGGIFAGAQVTYRGIEVGRVGALQFTDEGVDVTLDIENSAPPIAADAKALVANKSAIGEQFVDLQPQTNRGPYLESGSVITTENTQIPIDTTTMLVNVNSLVRSVDTENLRTLVSELGAAFEGTGPDLQRIVDTTTEFIDEADANLGVTRDLIYGSQTALQTQLDKQGQLATFSRNLALLSDTLVESDADIRRLVDEGTPAARDTRQVIDENAADLRSVFADLRTALDPVAKNSKSLQVLSILYPYLLEGSFSVVAPSERRPGEYDATFGLVITPPFGDDKVEVCQQGYRPRLGASELGEAGDPTQLGERNVAESQRRTARGFDLDIDCTDPDAMPPRTPSRTEINRNRAAVASLDGKDALSWLLLETAER</sequence>
<keyword evidence="4" id="KW-1185">Reference proteome</keyword>
<dbReference type="InterPro" id="IPR005693">
    <property type="entry name" value="Mce"/>
</dbReference>
<evidence type="ECO:0000259" key="1">
    <source>
        <dbReference type="Pfam" id="PF02470"/>
    </source>
</evidence>
<dbReference type="PANTHER" id="PTHR33371">
    <property type="entry name" value="INTERMEMBRANE PHOSPHOLIPID TRANSPORT SYSTEM BINDING PROTEIN MLAD-RELATED"/>
    <property type="match status" value="1"/>
</dbReference>
<proteinExistence type="predicted"/>
<dbReference type="RefSeq" id="WP_344326034.1">
    <property type="nucleotide sequence ID" value="NZ_BAAAPY010000003.1"/>
</dbReference>
<evidence type="ECO:0000313" key="3">
    <source>
        <dbReference type="EMBL" id="GAA2075087.1"/>
    </source>
</evidence>
<dbReference type="Pfam" id="PF11887">
    <property type="entry name" value="Mce4_CUP1"/>
    <property type="match status" value="1"/>
</dbReference>